<dbReference type="PANTHER" id="PTHR42709">
    <property type="entry name" value="ALKALINE PHOSPHATASE LIKE PROTEIN"/>
    <property type="match status" value="1"/>
</dbReference>
<dbReference type="AlphaFoldDB" id="M0LZH3"/>
<keyword evidence="1" id="KW-0472">Membrane</keyword>
<dbReference type="RefSeq" id="WP_007693136.1">
    <property type="nucleotide sequence ID" value="NZ_AJRK01000426.1"/>
</dbReference>
<keyword evidence="4" id="KW-1185">Reference proteome</keyword>
<protein>
    <submittedName>
        <fullName evidence="3">DedA family protein</fullName>
    </submittedName>
</protein>
<evidence type="ECO:0000313" key="3">
    <source>
        <dbReference type="EMBL" id="EMA38553.1"/>
    </source>
</evidence>
<dbReference type="Pfam" id="PF09335">
    <property type="entry name" value="VTT_dom"/>
    <property type="match status" value="1"/>
</dbReference>
<dbReference type="PATRIC" id="fig|1132509.6.peg.2070"/>
<feature type="transmembrane region" description="Helical" evidence="1">
    <location>
        <begin position="143"/>
        <end position="164"/>
    </location>
</feature>
<dbReference type="InterPro" id="IPR032816">
    <property type="entry name" value="VTT_dom"/>
</dbReference>
<feature type="transmembrane region" description="Helical" evidence="1">
    <location>
        <begin position="170"/>
        <end position="189"/>
    </location>
</feature>
<proteinExistence type="predicted"/>
<evidence type="ECO:0000259" key="2">
    <source>
        <dbReference type="Pfam" id="PF09335"/>
    </source>
</evidence>
<evidence type="ECO:0000256" key="1">
    <source>
        <dbReference type="SAM" id="Phobius"/>
    </source>
</evidence>
<keyword evidence="1" id="KW-1133">Transmembrane helix</keyword>
<reference evidence="3 4" key="1">
    <citation type="journal article" date="2014" name="PLoS Genet.">
        <title>Phylogenetically driven sequencing of extremely halophilic archaea reveals strategies for static and dynamic osmo-response.</title>
        <authorList>
            <person name="Becker E.A."/>
            <person name="Seitzer P.M."/>
            <person name="Tritt A."/>
            <person name="Larsen D."/>
            <person name="Krusor M."/>
            <person name="Yao A.I."/>
            <person name="Wu D."/>
            <person name="Madern D."/>
            <person name="Eisen J.A."/>
            <person name="Darling A.E."/>
            <person name="Facciotti M.T."/>
        </authorList>
    </citation>
    <scope>NUCLEOTIDE SEQUENCE [LARGE SCALE GENOMIC DNA]</scope>
    <source>
        <strain evidence="3 4">100A6</strain>
    </source>
</reference>
<dbReference type="InterPro" id="IPR051311">
    <property type="entry name" value="DedA_domain"/>
</dbReference>
<comment type="caution">
    <text evidence="3">The sequence shown here is derived from an EMBL/GenBank/DDBJ whole genome shotgun (WGS) entry which is preliminary data.</text>
</comment>
<dbReference type="PANTHER" id="PTHR42709:SF11">
    <property type="entry name" value="DEDA FAMILY PROTEIN"/>
    <property type="match status" value="1"/>
</dbReference>
<feature type="transmembrane region" description="Helical" evidence="1">
    <location>
        <begin position="56"/>
        <end position="76"/>
    </location>
</feature>
<sequence>MASLPVLDSIELSREFFVSLGAPGLLAVAFLEFFLLPVPPDLVLVPLTVVRPELGPLYAALATAGSVSAGVIGYTIGRKGGRPVLESRFSGARIERTEAYVEKYGFTVLTFGAFAPIPEGYELLSVAAGVSDLRLRSYLLASILGRGGRYLLEALLVVVVGNAARSLTEVELYTVIGVVSLLAVCGYLLRRRWLPASWLGSR</sequence>
<organism evidence="3 4">
    <name type="scientific">Halococcus hamelinensis 100A6</name>
    <dbReference type="NCBI Taxonomy" id="1132509"/>
    <lineage>
        <taxon>Archaea</taxon>
        <taxon>Methanobacteriati</taxon>
        <taxon>Methanobacteriota</taxon>
        <taxon>Stenosarchaea group</taxon>
        <taxon>Halobacteria</taxon>
        <taxon>Halobacteriales</taxon>
        <taxon>Halococcaceae</taxon>
        <taxon>Halococcus</taxon>
    </lineage>
</organism>
<feature type="transmembrane region" description="Helical" evidence="1">
    <location>
        <begin position="16"/>
        <end position="36"/>
    </location>
</feature>
<dbReference type="OrthoDB" id="214123at2157"/>
<keyword evidence="1" id="KW-0812">Transmembrane</keyword>
<accession>M0LZH3</accession>
<name>M0LZH3_9EURY</name>
<feature type="domain" description="VTT" evidence="2">
    <location>
        <begin position="56"/>
        <end position="156"/>
    </location>
</feature>
<gene>
    <name evidence="3" type="ORF">C447_09162</name>
</gene>
<dbReference type="EMBL" id="AOMB01000029">
    <property type="protein sequence ID" value="EMA38553.1"/>
    <property type="molecule type" value="Genomic_DNA"/>
</dbReference>
<evidence type="ECO:0000313" key="4">
    <source>
        <dbReference type="Proteomes" id="UP000011566"/>
    </source>
</evidence>
<dbReference type="eggNOG" id="arCOG03118">
    <property type="taxonomic scope" value="Archaea"/>
</dbReference>
<dbReference type="Proteomes" id="UP000011566">
    <property type="component" value="Unassembled WGS sequence"/>
</dbReference>
<dbReference type="GO" id="GO:0005886">
    <property type="term" value="C:plasma membrane"/>
    <property type="evidence" value="ECO:0007669"/>
    <property type="project" value="TreeGrafter"/>
</dbReference>